<dbReference type="Gene3D" id="1.10.1450.10">
    <property type="entry name" value="Tetraspanin"/>
    <property type="match status" value="1"/>
</dbReference>
<dbReference type="GO" id="GO:0016020">
    <property type="term" value="C:membrane"/>
    <property type="evidence" value="ECO:0007669"/>
    <property type="project" value="UniProtKB-SubCell"/>
</dbReference>
<dbReference type="InParanoid" id="A0A1S3IFU0"/>
<organism evidence="6 7">
    <name type="scientific">Lingula anatina</name>
    <name type="common">Brachiopod</name>
    <name type="synonym">Lingula unguis</name>
    <dbReference type="NCBI Taxonomy" id="7574"/>
    <lineage>
        <taxon>Eukaryota</taxon>
        <taxon>Metazoa</taxon>
        <taxon>Spiralia</taxon>
        <taxon>Lophotrochozoa</taxon>
        <taxon>Brachiopoda</taxon>
        <taxon>Linguliformea</taxon>
        <taxon>Lingulata</taxon>
        <taxon>Lingulida</taxon>
        <taxon>Linguloidea</taxon>
        <taxon>Lingulidae</taxon>
        <taxon>Lingula</taxon>
    </lineage>
</organism>
<feature type="compositionally biased region" description="Basic residues" evidence="5">
    <location>
        <begin position="272"/>
        <end position="301"/>
    </location>
</feature>
<dbReference type="PRINTS" id="PR00218">
    <property type="entry name" value="PERIPHERNRDS"/>
</dbReference>
<evidence type="ECO:0000256" key="5">
    <source>
        <dbReference type="SAM" id="MobiDB-lite"/>
    </source>
</evidence>
<dbReference type="STRING" id="7574.A0A1S3IFU0"/>
<keyword evidence="2" id="KW-0812">Transmembrane</keyword>
<feature type="compositionally biased region" description="Basic and acidic residues" evidence="5">
    <location>
        <begin position="236"/>
        <end position="271"/>
    </location>
</feature>
<evidence type="ECO:0000256" key="1">
    <source>
        <dbReference type="ARBA" id="ARBA00004141"/>
    </source>
</evidence>
<dbReference type="RefSeq" id="XP_013396339.1">
    <property type="nucleotide sequence ID" value="XM_013540885.1"/>
</dbReference>
<dbReference type="SUPFAM" id="SSF48652">
    <property type="entry name" value="Tetraspanin"/>
    <property type="match status" value="1"/>
</dbReference>
<dbReference type="Pfam" id="PF00335">
    <property type="entry name" value="Tetraspanin"/>
    <property type="match status" value="1"/>
</dbReference>
<protein>
    <submittedName>
        <fullName evidence="7">Photoreceptor outer segment membrane glycoprotein 2</fullName>
    </submittedName>
</protein>
<dbReference type="OrthoDB" id="9836210at2759"/>
<evidence type="ECO:0000313" key="7">
    <source>
        <dbReference type="RefSeq" id="XP_013396339.1"/>
    </source>
</evidence>
<gene>
    <name evidence="7" type="primary">LOC106163326</name>
</gene>
<comment type="subcellular location">
    <subcellularLocation>
        <location evidence="1">Membrane</location>
        <topology evidence="1">Multi-pass membrane protein</topology>
    </subcellularLocation>
</comment>
<evidence type="ECO:0000256" key="2">
    <source>
        <dbReference type="ARBA" id="ARBA00022692"/>
    </source>
</evidence>
<feature type="compositionally biased region" description="Gly residues" evidence="5">
    <location>
        <begin position="211"/>
        <end position="233"/>
    </location>
</feature>
<sequence>MDEQIFEANGYLEEAFKKGLLKSMMRYKAVHSLKMTIDELQMDYQCCGSKGYWEWFTVSWFDNKYVDVNLPKVASKLKEGHFYTDSAPFSCCNPASFGPCVHHNVAQHQETTGRKTTLYEKGCSQALIEYFENVVLTPCGITVFVGFAIEWVVLILTRYLQTSIDNAYKWGTPMGESPGWLMEYMPCRCFDENQPDMMPRKHVQDQDVEAGMGGDGGGGGFEDFAGGFGGGGGEDGDGKTDKRDEKKGKGDNKKDKKGKEKKAKEKKEKGNKSKKAGGGKPKMKKPKMKKPKMKKPKMKKR</sequence>
<dbReference type="KEGG" id="lak:106163326"/>
<keyword evidence="4" id="KW-0472">Membrane</keyword>
<dbReference type="Proteomes" id="UP000085678">
    <property type="component" value="Unplaced"/>
</dbReference>
<evidence type="ECO:0000313" key="6">
    <source>
        <dbReference type="Proteomes" id="UP000085678"/>
    </source>
</evidence>
<dbReference type="InterPro" id="IPR008952">
    <property type="entry name" value="Tetraspanin_EC2_sf"/>
</dbReference>
<keyword evidence="6" id="KW-1185">Reference proteome</keyword>
<evidence type="ECO:0000256" key="4">
    <source>
        <dbReference type="ARBA" id="ARBA00023136"/>
    </source>
</evidence>
<accession>A0A1S3IFU0</accession>
<reference evidence="7" key="1">
    <citation type="submission" date="2025-08" db="UniProtKB">
        <authorList>
            <consortium name="RefSeq"/>
        </authorList>
    </citation>
    <scope>IDENTIFICATION</scope>
    <source>
        <tissue evidence="7">Gonads</tissue>
    </source>
</reference>
<dbReference type="InterPro" id="IPR000830">
    <property type="entry name" value="Peripherin/rom-1"/>
</dbReference>
<name>A0A1S3IFU0_LINAN</name>
<dbReference type="InterPro" id="IPR018499">
    <property type="entry name" value="Tetraspanin/Peripherin"/>
</dbReference>
<keyword evidence="3" id="KW-1133">Transmembrane helix</keyword>
<dbReference type="GO" id="GO:0007601">
    <property type="term" value="P:visual perception"/>
    <property type="evidence" value="ECO:0007669"/>
    <property type="project" value="InterPro"/>
</dbReference>
<evidence type="ECO:0000256" key="3">
    <source>
        <dbReference type="ARBA" id="ARBA00022989"/>
    </source>
</evidence>
<proteinExistence type="predicted"/>
<dbReference type="GeneID" id="106163326"/>
<feature type="region of interest" description="Disordered" evidence="5">
    <location>
        <begin position="207"/>
        <end position="301"/>
    </location>
</feature>
<dbReference type="AlphaFoldDB" id="A0A1S3IFU0"/>